<protein>
    <recommendedName>
        <fullName evidence="1">F-box domain-containing protein</fullName>
    </recommendedName>
</protein>
<dbReference type="InterPro" id="IPR036047">
    <property type="entry name" value="F-box-like_dom_sf"/>
</dbReference>
<dbReference type="OrthoDB" id="9973021at2759"/>
<feature type="non-terminal residue" evidence="2">
    <location>
        <position position="1"/>
    </location>
</feature>
<dbReference type="SUPFAM" id="SSF52047">
    <property type="entry name" value="RNI-like"/>
    <property type="match status" value="1"/>
</dbReference>
<dbReference type="EMBL" id="JAAAUQ010000912">
    <property type="protein sequence ID" value="KAF9146330.1"/>
    <property type="molecule type" value="Genomic_DNA"/>
</dbReference>
<gene>
    <name evidence="2" type="ORF">BG015_011628</name>
</gene>
<organism evidence="2 3">
    <name type="scientific">Linnemannia schmuckeri</name>
    <dbReference type="NCBI Taxonomy" id="64567"/>
    <lineage>
        <taxon>Eukaryota</taxon>
        <taxon>Fungi</taxon>
        <taxon>Fungi incertae sedis</taxon>
        <taxon>Mucoromycota</taxon>
        <taxon>Mortierellomycotina</taxon>
        <taxon>Mortierellomycetes</taxon>
        <taxon>Mortierellales</taxon>
        <taxon>Mortierellaceae</taxon>
        <taxon>Linnemannia</taxon>
    </lineage>
</organism>
<comment type="caution">
    <text evidence="2">The sequence shown here is derived from an EMBL/GenBank/DDBJ whole genome shotgun (WGS) entry which is preliminary data.</text>
</comment>
<keyword evidence="3" id="KW-1185">Reference proteome</keyword>
<evidence type="ECO:0000313" key="2">
    <source>
        <dbReference type="EMBL" id="KAF9146330.1"/>
    </source>
</evidence>
<dbReference type="Gene3D" id="1.20.1280.50">
    <property type="match status" value="1"/>
</dbReference>
<proteinExistence type="predicted"/>
<dbReference type="PANTHER" id="PTHR38926:SF5">
    <property type="entry name" value="F-BOX AND LEUCINE-RICH REPEAT PROTEIN 6"/>
    <property type="match status" value="1"/>
</dbReference>
<dbReference type="SUPFAM" id="SSF81383">
    <property type="entry name" value="F-box domain"/>
    <property type="match status" value="1"/>
</dbReference>
<name>A0A9P5RSS4_9FUNG</name>
<dbReference type="AlphaFoldDB" id="A0A9P5RSS4"/>
<evidence type="ECO:0000313" key="3">
    <source>
        <dbReference type="Proteomes" id="UP000748756"/>
    </source>
</evidence>
<dbReference type="Pfam" id="PF00646">
    <property type="entry name" value="F-box"/>
    <property type="match status" value="1"/>
</dbReference>
<accession>A0A9P5RSS4</accession>
<dbReference type="Proteomes" id="UP000748756">
    <property type="component" value="Unassembled WGS sequence"/>
</dbReference>
<dbReference type="PANTHER" id="PTHR38926">
    <property type="entry name" value="F-BOX DOMAIN CONTAINING PROTEIN, EXPRESSED"/>
    <property type="match status" value="1"/>
</dbReference>
<dbReference type="InterPro" id="IPR032675">
    <property type="entry name" value="LRR_dom_sf"/>
</dbReference>
<dbReference type="Gene3D" id="3.80.10.10">
    <property type="entry name" value="Ribonuclease Inhibitor"/>
    <property type="match status" value="1"/>
</dbReference>
<sequence>QLALSIPEILETILSFLSLKSRHDASRLVCKQWYAVCKGLTPVSYNWILHLTPSNNNSSNSENNDFGMEQRTISERISSATNIVIKVDKDTLVPGASKQRLDSWTNMMGVLSSIVQEHNDRRLHPRLQTLHLREGILEDFAIQLPQLPVLTTLSTLRIDVIVQWDIIYLFEILKACPNLEELSIQPTYAANMPYRSTHLSFEQSSAITSQQEFSIMDRSDVQKSMTRLRTCSLYNMTITLPALRGILQVSPQLSKLVLARCRHLVRPGQTVTFFDDRPASSLNHTAFIIRLVGEHCANLKSFHLSISRGSGYGLNIPEAISILDTFPHMEECNLTDQDIDPVLLKSLSTVVNRITALNLLPIQSTTSYTHGIPLREILCTFEHLIHLRAPTATYYIEDMDLNGVQEQLREIWYRNRGYVGYRTQSTPCIRKDDPAIARQYIWACRGLRTLHMTVGYHDSDSNSTDTALIIFGFLSRMCPQLQDLHLKRWAMNLEIEGGLSLLTRLQDLERVRIQIDHHHWVGEEYLSWLKPTTLPSTWGRLTFPLVYRRVRKNLRRRYQVLTPPEILNAESKLVERGREVGIELAKIGHGDDLLDWMDDHYGLCASASHRRERLTTLPKLQSFWIEFSDQRGGNEWRKLEAYVARIRPNVDFQMRRFSKDVFYTTTLQYY</sequence>
<reference evidence="2" key="1">
    <citation type="journal article" date="2020" name="Fungal Divers.">
        <title>Resolving the Mortierellaceae phylogeny through synthesis of multi-gene phylogenetics and phylogenomics.</title>
        <authorList>
            <person name="Vandepol N."/>
            <person name="Liber J."/>
            <person name="Desiro A."/>
            <person name="Na H."/>
            <person name="Kennedy M."/>
            <person name="Barry K."/>
            <person name="Grigoriev I.V."/>
            <person name="Miller A.N."/>
            <person name="O'Donnell K."/>
            <person name="Stajich J.E."/>
            <person name="Bonito G."/>
        </authorList>
    </citation>
    <scope>NUCLEOTIDE SEQUENCE</scope>
    <source>
        <strain evidence="2">NRRL 6426</strain>
    </source>
</reference>
<dbReference type="InterPro" id="IPR001810">
    <property type="entry name" value="F-box_dom"/>
</dbReference>
<feature type="domain" description="F-box" evidence="1">
    <location>
        <begin position="7"/>
        <end position="39"/>
    </location>
</feature>
<evidence type="ECO:0000259" key="1">
    <source>
        <dbReference type="Pfam" id="PF00646"/>
    </source>
</evidence>